<evidence type="ECO:0000256" key="1">
    <source>
        <dbReference type="SAM" id="MobiDB-lite"/>
    </source>
</evidence>
<evidence type="ECO:0000313" key="2">
    <source>
        <dbReference type="EMBL" id="KAK8005816.1"/>
    </source>
</evidence>
<evidence type="ECO:0000313" key="3">
    <source>
        <dbReference type="Proteomes" id="UP001396898"/>
    </source>
</evidence>
<sequence>MSPGNLHRQVEAHTRKIIEHDCSNGDFYRRLDHLVLGQREAWRATAGNGGQRRATAGNGGREAACRDPLLDHNDN</sequence>
<proteinExistence type="predicted"/>
<feature type="region of interest" description="Disordered" evidence="1">
    <location>
        <begin position="44"/>
        <end position="75"/>
    </location>
</feature>
<protein>
    <submittedName>
        <fullName evidence="2">Uncharacterized protein</fullName>
    </submittedName>
</protein>
<keyword evidence="3" id="KW-1185">Reference proteome</keyword>
<reference evidence="2 3" key="1">
    <citation type="submission" date="2023-01" db="EMBL/GenBank/DDBJ databases">
        <title>Analysis of 21 Apiospora genomes using comparative genomics revels a genus with tremendous synthesis potential of carbohydrate active enzymes and secondary metabolites.</title>
        <authorList>
            <person name="Sorensen T."/>
        </authorList>
    </citation>
    <scope>NUCLEOTIDE SEQUENCE [LARGE SCALE GENOMIC DNA]</scope>
    <source>
        <strain evidence="2 3">CBS 20057</strain>
    </source>
</reference>
<accession>A0ABR1R9P0</accession>
<name>A0ABR1R9P0_9PEZI</name>
<feature type="compositionally biased region" description="Basic and acidic residues" evidence="1">
    <location>
        <begin position="63"/>
        <end position="75"/>
    </location>
</feature>
<dbReference type="Proteomes" id="UP001396898">
    <property type="component" value="Unassembled WGS sequence"/>
</dbReference>
<comment type="caution">
    <text evidence="2">The sequence shown here is derived from an EMBL/GenBank/DDBJ whole genome shotgun (WGS) entry which is preliminary data.</text>
</comment>
<organism evidence="2 3">
    <name type="scientific">Apiospora marii</name>
    <dbReference type="NCBI Taxonomy" id="335849"/>
    <lineage>
        <taxon>Eukaryota</taxon>
        <taxon>Fungi</taxon>
        <taxon>Dikarya</taxon>
        <taxon>Ascomycota</taxon>
        <taxon>Pezizomycotina</taxon>
        <taxon>Sordariomycetes</taxon>
        <taxon>Xylariomycetidae</taxon>
        <taxon>Amphisphaeriales</taxon>
        <taxon>Apiosporaceae</taxon>
        <taxon>Apiospora</taxon>
    </lineage>
</organism>
<dbReference type="EMBL" id="JAQQWI010000017">
    <property type="protein sequence ID" value="KAK8005816.1"/>
    <property type="molecule type" value="Genomic_DNA"/>
</dbReference>
<gene>
    <name evidence="2" type="ORF">PG991_012113</name>
</gene>